<feature type="transmembrane region" description="Helical" evidence="1">
    <location>
        <begin position="117"/>
        <end position="145"/>
    </location>
</feature>
<gene>
    <name evidence="3" type="ORF">C1I98_09575</name>
</gene>
<dbReference type="InterPro" id="IPR007065">
    <property type="entry name" value="HPP"/>
</dbReference>
<protein>
    <recommendedName>
        <fullName evidence="2">HPP transmembrane region domain-containing protein</fullName>
    </recommendedName>
</protein>
<evidence type="ECO:0000313" key="3">
    <source>
        <dbReference type="EMBL" id="PZG50978.1"/>
    </source>
</evidence>
<dbReference type="Pfam" id="PF04982">
    <property type="entry name" value="TM_HPP"/>
    <property type="match status" value="1"/>
</dbReference>
<keyword evidence="1" id="KW-0472">Membrane</keyword>
<keyword evidence="1" id="KW-0812">Transmembrane</keyword>
<proteinExistence type="predicted"/>
<evidence type="ECO:0000313" key="4">
    <source>
        <dbReference type="Proteomes" id="UP000248544"/>
    </source>
</evidence>
<comment type="caution">
    <text evidence="3">The sequence shown here is derived from an EMBL/GenBank/DDBJ whole genome shotgun (WGS) entry which is preliminary data.</text>
</comment>
<dbReference type="AlphaFoldDB" id="A0A2W2HMN2"/>
<reference evidence="3 4" key="1">
    <citation type="submission" date="2018-01" db="EMBL/GenBank/DDBJ databases">
        <title>Draft genome sequence of Sphaerisporangium sp. 7K107.</title>
        <authorList>
            <person name="Sahin N."/>
            <person name="Saygin H."/>
            <person name="Ay H."/>
        </authorList>
    </citation>
    <scope>NUCLEOTIDE SEQUENCE [LARGE SCALE GENOMIC DNA]</scope>
    <source>
        <strain evidence="3 4">7K107</strain>
    </source>
</reference>
<feature type="transmembrane region" description="Helical" evidence="1">
    <location>
        <begin position="54"/>
        <end position="76"/>
    </location>
</feature>
<dbReference type="InterPro" id="IPR058581">
    <property type="entry name" value="TM_HPP"/>
</dbReference>
<keyword evidence="1" id="KW-1133">Transmembrane helix</keyword>
<organism evidence="3 4">
    <name type="scientific">Spongiactinospora gelatinilytica</name>
    <dbReference type="NCBI Taxonomy" id="2666298"/>
    <lineage>
        <taxon>Bacteria</taxon>
        <taxon>Bacillati</taxon>
        <taxon>Actinomycetota</taxon>
        <taxon>Actinomycetes</taxon>
        <taxon>Streptosporangiales</taxon>
        <taxon>Streptosporangiaceae</taxon>
        <taxon>Spongiactinospora</taxon>
    </lineage>
</organism>
<dbReference type="EMBL" id="POUA01000052">
    <property type="protein sequence ID" value="PZG50978.1"/>
    <property type="molecule type" value="Genomic_DNA"/>
</dbReference>
<accession>A0A2W2HMN2</accession>
<dbReference type="PANTHER" id="PTHR33741:SF5">
    <property type="entry name" value="TRANSMEMBRANE PROTEIN DDB_G0269096-RELATED"/>
    <property type="match status" value="1"/>
</dbReference>
<evidence type="ECO:0000256" key="1">
    <source>
        <dbReference type="SAM" id="Phobius"/>
    </source>
</evidence>
<keyword evidence="4" id="KW-1185">Reference proteome</keyword>
<feature type="domain" description="HPP transmembrane region" evidence="2">
    <location>
        <begin position="5"/>
        <end position="156"/>
    </location>
</feature>
<sequence length="279" mass="28407">MALPTCLQAGVCIAVPAVVAWVSGQPFVFPSLGPTVYLALTASATPAASPRNTLAGHLISASAGYLALVATGLTEAGPDLSHTDGHRVAAVVIALALTSAGMLLGNVSHPPGGATTLIIALGFLHTPAQLAILMAAVATTTGVLITTNRLSGRPYPLWAPAAPPAPAADRSAAEAACREAAQVLVAAMTTTMWPLAATRAVHLLGRGDPEREARLAVRPAAARAALIGPGPNGRSSVVDQWAAEFRALTRDEKVTAITVSVFTDGLNSLLATFRTAPRR</sequence>
<dbReference type="Proteomes" id="UP000248544">
    <property type="component" value="Unassembled WGS sequence"/>
</dbReference>
<dbReference type="PANTHER" id="PTHR33741">
    <property type="entry name" value="TRANSMEMBRANE PROTEIN DDB_G0269096-RELATED"/>
    <property type="match status" value="1"/>
</dbReference>
<evidence type="ECO:0000259" key="2">
    <source>
        <dbReference type="Pfam" id="PF04982"/>
    </source>
</evidence>
<name>A0A2W2HMN2_9ACTN</name>
<feature type="transmembrane region" description="Helical" evidence="1">
    <location>
        <begin position="88"/>
        <end position="105"/>
    </location>
</feature>